<protein>
    <submittedName>
        <fullName evidence="1">Uncharacterized protein</fullName>
    </submittedName>
</protein>
<proteinExistence type="predicted"/>
<dbReference type="Proteomes" id="UP000028582">
    <property type="component" value="Unassembled WGS sequence"/>
</dbReference>
<reference evidence="1 2" key="1">
    <citation type="submission" date="2013-11" db="EMBL/GenBank/DDBJ databases">
        <title>The Genome Sequence of Phytophthora parasitica P1976.</title>
        <authorList>
            <consortium name="The Broad Institute Genomics Platform"/>
            <person name="Russ C."/>
            <person name="Tyler B."/>
            <person name="Panabieres F."/>
            <person name="Shan W."/>
            <person name="Tripathy S."/>
            <person name="Grunwald N."/>
            <person name="Machado M."/>
            <person name="Johnson C.S."/>
            <person name="Walker B."/>
            <person name="Young S."/>
            <person name="Zeng Q."/>
            <person name="Gargeya S."/>
            <person name="Fitzgerald M."/>
            <person name="Haas B."/>
            <person name="Abouelleil A."/>
            <person name="Allen A.W."/>
            <person name="Alvarado L."/>
            <person name="Arachchi H.M."/>
            <person name="Berlin A.M."/>
            <person name="Chapman S.B."/>
            <person name="Gainer-Dewar J."/>
            <person name="Goldberg J."/>
            <person name="Griggs A."/>
            <person name="Gujja S."/>
            <person name="Hansen M."/>
            <person name="Howarth C."/>
            <person name="Imamovic A."/>
            <person name="Ireland A."/>
            <person name="Larimer J."/>
            <person name="McCowan C."/>
            <person name="Murphy C."/>
            <person name="Pearson M."/>
            <person name="Poon T.W."/>
            <person name="Priest M."/>
            <person name="Roberts A."/>
            <person name="Saif S."/>
            <person name="Shea T."/>
            <person name="Sisk P."/>
            <person name="Sykes S."/>
            <person name="Wortman J."/>
            <person name="Nusbaum C."/>
            <person name="Birren B."/>
        </authorList>
    </citation>
    <scope>NUCLEOTIDE SEQUENCE [LARGE SCALE GENOMIC DNA]</scope>
    <source>
        <strain evidence="1 2">P1976</strain>
    </source>
</reference>
<sequence>MASVHLDHRWNAVISLSDINSYFGDLPKQYRGDYN</sequence>
<evidence type="ECO:0000313" key="2">
    <source>
        <dbReference type="Proteomes" id="UP000028582"/>
    </source>
</evidence>
<name>A0A081AQ20_PHYNI</name>
<comment type="caution">
    <text evidence="1">The sequence shown here is derived from an EMBL/GenBank/DDBJ whole genome shotgun (WGS) entry which is preliminary data.</text>
</comment>
<accession>A0A081AQ20</accession>
<dbReference type="AlphaFoldDB" id="A0A081AQ20"/>
<dbReference type="EMBL" id="ANJA01000928">
    <property type="protein sequence ID" value="ETO80981.1"/>
    <property type="molecule type" value="Genomic_DNA"/>
</dbReference>
<gene>
    <name evidence="1" type="ORF">F444_04615</name>
</gene>
<organism evidence="1 2">
    <name type="scientific">Phytophthora nicotianae P1976</name>
    <dbReference type="NCBI Taxonomy" id="1317066"/>
    <lineage>
        <taxon>Eukaryota</taxon>
        <taxon>Sar</taxon>
        <taxon>Stramenopiles</taxon>
        <taxon>Oomycota</taxon>
        <taxon>Peronosporomycetes</taxon>
        <taxon>Peronosporales</taxon>
        <taxon>Peronosporaceae</taxon>
        <taxon>Phytophthora</taxon>
    </lineage>
</organism>
<evidence type="ECO:0000313" key="1">
    <source>
        <dbReference type="EMBL" id="ETO80981.1"/>
    </source>
</evidence>